<proteinExistence type="predicted"/>
<evidence type="ECO:0008006" key="3">
    <source>
        <dbReference type="Google" id="ProtNLM"/>
    </source>
</evidence>
<organism evidence="1 2">
    <name type="scientific">Bradyrhizobium ontarionense</name>
    <dbReference type="NCBI Taxonomy" id="2898149"/>
    <lineage>
        <taxon>Bacteria</taxon>
        <taxon>Pseudomonadati</taxon>
        <taxon>Pseudomonadota</taxon>
        <taxon>Alphaproteobacteria</taxon>
        <taxon>Hyphomicrobiales</taxon>
        <taxon>Nitrobacteraceae</taxon>
        <taxon>Bradyrhizobium</taxon>
    </lineage>
</organism>
<keyword evidence="2" id="KW-1185">Reference proteome</keyword>
<dbReference type="Proteomes" id="UP001431010">
    <property type="component" value="Chromosome"/>
</dbReference>
<name>A0ABY3RCK7_9BRAD</name>
<accession>A0ABY3RCK7</accession>
<sequence length="150" mass="16447">MSEQEPFEAASPLAEYKAILRAVIDSRPSGTRQRLAEAIGKNRSFISQIVNPAYATPIPLQHLDTIFHICHFSPHEQQAFLAAYRAAHPGRLEEAETQRPMRRLVVELPDFGDAALNAHADRIITGVARGITALISANENQDDAEPGGKP</sequence>
<protein>
    <recommendedName>
        <fullName evidence="3">Transcriptional regulator</fullName>
    </recommendedName>
</protein>
<reference evidence="1" key="1">
    <citation type="journal article" date="2024" name="Antonie Van Leeuwenhoek">
        <title>Bradyrhizobium ontarionense sp. nov., a novel bacterial symbiont isolated from Aeschynomene indica (Indian jointvetch), harbours photosynthesis, nitrogen fixation and nitrous oxide (N2O) reductase genes.</title>
        <authorList>
            <person name="Bromfield E.S.P."/>
            <person name="Cloutier S."/>
        </authorList>
    </citation>
    <scope>NUCLEOTIDE SEQUENCE</scope>
    <source>
        <strain evidence="1">A19</strain>
    </source>
</reference>
<dbReference type="EMBL" id="CP088156">
    <property type="protein sequence ID" value="UFZ05135.1"/>
    <property type="molecule type" value="Genomic_DNA"/>
</dbReference>
<evidence type="ECO:0000313" key="2">
    <source>
        <dbReference type="Proteomes" id="UP001431010"/>
    </source>
</evidence>
<dbReference type="RefSeq" id="WP_231322899.1">
    <property type="nucleotide sequence ID" value="NZ_CP088156.1"/>
</dbReference>
<evidence type="ECO:0000313" key="1">
    <source>
        <dbReference type="EMBL" id="UFZ05135.1"/>
    </source>
</evidence>
<gene>
    <name evidence="1" type="ORF">LQG66_02085</name>
</gene>